<reference evidence="7 8" key="1">
    <citation type="submission" date="2018-03" db="EMBL/GenBank/DDBJ databases">
        <title>Genomic Encyclopedia of Type Strains, Phase III (KMG-III): the genomes of soil and plant-associated and newly described type strains.</title>
        <authorList>
            <person name="Whitman W."/>
        </authorList>
    </citation>
    <scope>NUCLEOTIDE SEQUENCE [LARGE SCALE GENOMIC DNA]</scope>
    <source>
        <strain evidence="7 8">CGMCC 1.12484</strain>
    </source>
</reference>
<dbReference type="InterPro" id="IPR006330">
    <property type="entry name" value="Ado/ade_deaminase"/>
</dbReference>
<dbReference type="GO" id="GO:0016814">
    <property type="term" value="F:hydrolase activity, acting on carbon-nitrogen (but not peptide) bonds, in cyclic amidines"/>
    <property type="evidence" value="ECO:0007669"/>
    <property type="project" value="UniProtKB-ARBA"/>
</dbReference>
<comment type="cofactor">
    <cofactor evidence="1">
        <name>Zn(2+)</name>
        <dbReference type="ChEBI" id="CHEBI:29105"/>
    </cofactor>
</comment>
<evidence type="ECO:0000256" key="2">
    <source>
        <dbReference type="ARBA" id="ARBA00006676"/>
    </source>
</evidence>
<keyword evidence="5" id="KW-0862">Zinc</keyword>
<organism evidence="7 8">
    <name type="scientific">Glaciihabitans tibetensis</name>
    <dbReference type="NCBI Taxonomy" id="1266600"/>
    <lineage>
        <taxon>Bacteria</taxon>
        <taxon>Bacillati</taxon>
        <taxon>Actinomycetota</taxon>
        <taxon>Actinomycetes</taxon>
        <taxon>Micrococcales</taxon>
        <taxon>Microbacteriaceae</taxon>
        <taxon>Glaciihabitans</taxon>
    </lineage>
</organism>
<dbReference type="GO" id="GO:0009168">
    <property type="term" value="P:purine ribonucleoside monophosphate biosynthetic process"/>
    <property type="evidence" value="ECO:0007669"/>
    <property type="project" value="InterPro"/>
</dbReference>
<comment type="caution">
    <text evidence="7">The sequence shown here is derived from an EMBL/GenBank/DDBJ whole genome shotgun (WGS) entry which is preliminary data.</text>
</comment>
<gene>
    <name evidence="7" type="ORF">B0I08_10515</name>
</gene>
<dbReference type="Pfam" id="PF00962">
    <property type="entry name" value="A_deaminase"/>
    <property type="match status" value="1"/>
</dbReference>
<dbReference type="PANTHER" id="PTHR43114">
    <property type="entry name" value="ADENINE DEAMINASE"/>
    <property type="match status" value="1"/>
</dbReference>
<dbReference type="InterPro" id="IPR006650">
    <property type="entry name" value="A/AMP_deam_AS"/>
</dbReference>
<evidence type="ECO:0000256" key="4">
    <source>
        <dbReference type="ARBA" id="ARBA00022801"/>
    </source>
</evidence>
<evidence type="ECO:0000256" key="1">
    <source>
        <dbReference type="ARBA" id="ARBA00001947"/>
    </source>
</evidence>
<dbReference type="GO" id="GO:0019239">
    <property type="term" value="F:deaminase activity"/>
    <property type="evidence" value="ECO:0007669"/>
    <property type="project" value="InterPro"/>
</dbReference>
<evidence type="ECO:0000256" key="5">
    <source>
        <dbReference type="ARBA" id="ARBA00022833"/>
    </source>
</evidence>
<evidence type="ECO:0000259" key="6">
    <source>
        <dbReference type="Pfam" id="PF00962"/>
    </source>
</evidence>
<dbReference type="AlphaFoldDB" id="A0A2T0VCK3"/>
<keyword evidence="8" id="KW-1185">Reference proteome</keyword>
<dbReference type="GO" id="GO:0046872">
    <property type="term" value="F:metal ion binding"/>
    <property type="evidence" value="ECO:0007669"/>
    <property type="project" value="UniProtKB-KW"/>
</dbReference>
<dbReference type="InterPro" id="IPR032466">
    <property type="entry name" value="Metal_Hydrolase"/>
</dbReference>
<protein>
    <submittedName>
        <fullName evidence="7">Adenosine deaminase</fullName>
    </submittedName>
</protein>
<dbReference type="OrthoDB" id="105475at2"/>
<dbReference type="Gene3D" id="3.20.20.140">
    <property type="entry name" value="Metal-dependent hydrolases"/>
    <property type="match status" value="1"/>
</dbReference>
<dbReference type="EMBL" id="PVTL01000005">
    <property type="protein sequence ID" value="PRY67854.1"/>
    <property type="molecule type" value="Genomic_DNA"/>
</dbReference>
<dbReference type="PANTHER" id="PTHR43114:SF6">
    <property type="entry name" value="ADENINE DEAMINASE"/>
    <property type="match status" value="1"/>
</dbReference>
<evidence type="ECO:0000313" key="7">
    <source>
        <dbReference type="EMBL" id="PRY67854.1"/>
    </source>
</evidence>
<comment type="similarity">
    <text evidence="2">Belongs to the metallo-dependent hydrolases superfamily. Adenosine and AMP deaminases family.</text>
</comment>
<feature type="domain" description="Adenosine deaminase" evidence="6">
    <location>
        <begin position="18"/>
        <end position="332"/>
    </location>
</feature>
<dbReference type="NCBIfam" id="TIGR01430">
    <property type="entry name" value="aden_deam"/>
    <property type="match status" value="1"/>
</dbReference>
<name>A0A2T0VCK3_9MICO</name>
<sequence>MTVIPPTQTAPRNLRDLPKGHLHLHMEAAIRPSTLNEMAATLGIEPPNTTVFSGFSQFDIVYRTLLAVLQEPTHLATLMDQIFEDQVANGVVYLELGVDSSFYVERYGSHSRALEVMLGLARTASERHGLAFGFMVTIDRTASIEHSILIAEAAALFAGEGVVSLGLASDERGHPCADFAEAFAIAKAAGLHSTPHAGELVGPPSVREAIDVLHADRVLHGVRAIEDPELVAELAARGITLDVCPTSNVLLDVVDTIAEHPLPRLLAAGVRCSINADDPIIFGPNILAEYELCRAELGLTDEQLADCAWTSIETTAAPDEVKSAARRRIDAWLL</sequence>
<dbReference type="Proteomes" id="UP000237983">
    <property type="component" value="Unassembled WGS sequence"/>
</dbReference>
<keyword evidence="4" id="KW-0378">Hydrolase</keyword>
<dbReference type="InterPro" id="IPR001365">
    <property type="entry name" value="A_deaminase_dom"/>
</dbReference>
<dbReference type="SUPFAM" id="SSF51556">
    <property type="entry name" value="Metallo-dependent hydrolases"/>
    <property type="match status" value="1"/>
</dbReference>
<keyword evidence="3" id="KW-0479">Metal-binding</keyword>
<proteinExistence type="inferred from homology"/>
<accession>A0A2T0VCK3</accession>
<evidence type="ECO:0000313" key="8">
    <source>
        <dbReference type="Proteomes" id="UP000237983"/>
    </source>
</evidence>
<evidence type="ECO:0000256" key="3">
    <source>
        <dbReference type="ARBA" id="ARBA00022723"/>
    </source>
</evidence>
<dbReference type="PROSITE" id="PS00485">
    <property type="entry name" value="A_DEAMINASE"/>
    <property type="match status" value="1"/>
</dbReference>